<accession>A0ABZ3B1T8</accession>
<dbReference type="Proteomes" id="UP001466893">
    <property type="component" value="Chromosome"/>
</dbReference>
<evidence type="ECO:0000313" key="1">
    <source>
        <dbReference type="EMBL" id="WZV97099.1"/>
    </source>
</evidence>
<protein>
    <submittedName>
        <fullName evidence="1">DUF2946 domain-containing protein</fullName>
    </submittedName>
</protein>
<gene>
    <name evidence="1" type="ORF">AAEY27_15665</name>
</gene>
<dbReference type="RefSeq" id="WP_342321615.1">
    <property type="nucleotide sequence ID" value="NZ_CP151800.1"/>
</dbReference>
<proteinExistence type="predicted"/>
<sequence>MHAAWLYRLRFIKRHLLMLLIAFGWLLIQSQVAIASHDCELRPSGESMMVQHMDHMMMADSAPNMNTMKTPLCEKHCVPDLVQKDVHHPSLVALPVSLTLAVADPVCPSASHEGWSLTPPAAGPPATIRFCRFRE</sequence>
<organism evidence="1 2">
    <name type="scientific">Kosakonia calanthes</name>
    <dbReference type="NCBI Taxonomy" id="3139408"/>
    <lineage>
        <taxon>Bacteria</taxon>
        <taxon>Pseudomonadati</taxon>
        <taxon>Pseudomonadota</taxon>
        <taxon>Gammaproteobacteria</taxon>
        <taxon>Enterobacterales</taxon>
        <taxon>Enterobacteriaceae</taxon>
        <taxon>Kosakonia</taxon>
    </lineage>
</organism>
<dbReference type="EMBL" id="CP151800">
    <property type="protein sequence ID" value="WZV97099.1"/>
    <property type="molecule type" value="Genomic_DNA"/>
</dbReference>
<evidence type="ECO:0000313" key="2">
    <source>
        <dbReference type="Proteomes" id="UP001466893"/>
    </source>
</evidence>
<keyword evidence="2" id="KW-1185">Reference proteome</keyword>
<reference evidence="1 2" key="1">
    <citation type="submission" date="2024-04" db="EMBL/GenBank/DDBJ databases">
        <title>Kosakonia calanthae sp. nov., a halophilic bacterium isolated from leaves of Calanthe tiplacata.</title>
        <authorList>
            <person name="Wu P."/>
        </authorList>
    </citation>
    <scope>NUCLEOTIDE SEQUENCE [LARGE SCALE GENOMIC DNA]</scope>
    <source>
        <strain evidence="1 2">BYX6</strain>
    </source>
</reference>
<name>A0ABZ3B1T8_9ENTR</name>